<reference evidence="7" key="1">
    <citation type="submission" date="2015-11" db="EMBL/GenBank/DDBJ databases">
        <title>De novo transcriptome assembly of four potential Pierce s Disease insect vectors from Arizona vineyards.</title>
        <authorList>
            <person name="Tassone E.E."/>
        </authorList>
    </citation>
    <scope>NUCLEOTIDE SEQUENCE</scope>
</reference>
<gene>
    <name evidence="7" type="ORF">g.36421</name>
</gene>
<sequence length="577" mass="63972">ALVASAASMSLVQLLALVVFCLASLASVSSVNSPVNVTTSKGKIIGVRVDPNPATGVSYDAFLGVPYGKVQGRFQVAVQPDSWDQPLPTQEDGPMCPQPDQKYSENCLFLNVFTPVNASQNASSLPVMAFIHGSAFTVSSSSSRTYGPDFLIPEGVILVAMNYRLGAAGFLTLGTKIAPGNLGLTDTLLALQWIQEEIHNFGGDRSSVTLIGQSAGSVMTQFHYLSPRSTDLFARAIAHSGSAASDWGLLTLQEGVRRSMELARSVGCDPTMKDVDLLNCLQGVDIKYIVANQTITLTEEDIISGSCGMRFVPVLDSYLTADMPFFNNTLENLMAQALARGKPLITGFTRDEGVLKFMFDDTWRLAEDNLATFIPRKLYQSASDDDKASLQKQIRDRYFNNTVDNNKVSDLIHIYTDTLFSYPSTQITKYFANITYGYFFQYFGFGWTYAPINGFPYNMNPVNHGDDLHYLFYMADDPQPLDNCSLNWPNLQMRDNMVTWWTNFAKTGVPSSSWKPVSQYGYLVIDHPTWTQNSSSFYQQYYDFWADLKLSHSSTTKLSTTTISILLSATLTFIFYN</sequence>
<dbReference type="Pfam" id="PF00135">
    <property type="entry name" value="COesterase"/>
    <property type="match status" value="1"/>
</dbReference>
<dbReference type="InterPro" id="IPR019826">
    <property type="entry name" value="Carboxylesterase_B_AS"/>
</dbReference>
<protein>
    <recommendedName>
        <fullName evidence="5">Carboxylic ester hydrolase</fullName>
        <ecNumber evidence="5">3.1.1.-</ecNumber>
    </recommendedName>
</protein>
<evidence type="ECO:0000259" key="6">
    <source>
        <dbReference type="Pfam" id="PF00135"/>
    </source>
</evidence>
<feature type="signal peptide" evidence="5">
    <location>
        <begin position="1"/>
        <end position="30"/>
    </location>
</feature>
<accession>A0A1B6FS42</accession>
<feature type="domain" description="Carboxylesterase type B" evidence="6">
    <location>
        <begin position="36"/>
        <end position="545"/>
    </location>
</feature>
<organism evidence="7">
    <name type="scientific">Cuerna arida</name>
    <dbReference type="NCBI Taxonomy" id="1464854"/>
    <lineage>
        <taxon>Eukaryota</taxon>
        <taxon>Metazoa</taxon>
        <taxon>Ecdysozoa</taxon>
        <taxon>Arthropoda</taxon>
        <taxon>Hexapoda</taxon>
        <taxon>Insecta</taxon>
        <taxon>Pterygota</taxon>
        <taxon>Neoptera</taxon>
        <taxon>Paraneoptera</taxon>
        <taxon>Hemiptera</taxon>
        <taxon>Auchenorrhyncha</taxon>
        <taxon>Membracoidea</taxon>
        <taxon>Cicadellidae</taxon>
        <taxon>Cicadellinae</taxon>
        <taxon>Proconiini</taxon>
        <taxon>Cuerna</taxon>
    </lineage>
</organism>
<evidence type="ECO:0000313" key="7">
    <source>
        <dbReference type="EMBL" id="JAS53027.1"/>
    </source>
</evidence>
<dbReference type="InterPro" id="IPR050309">
    <property type="entry name" value="Type-B_Carboxylest/Lipase"/>
</dbReference>
<evidence type="ECO:0000256" key="5">
    <source>
        <dbReference type="RuleBase" id="RU361235"/>
    </source>
</evidence>
<keyword evidence="3 5" id="KW-0378">Hydrolase</keyword>
<comment type="similarity">
    <text evidence="1 5">Belongs to the type-B carboxylesterase/lipase family.</text>
</comment>
<evidence type="ECO:0000256" key="1">
    <source>
        <dbReference type="ARBA" id="ARBA00005964"/>
    </source>
</evidence>
<evidence type="ECO:0000256" key="4">
    <source>
        <dbReference type="ARBA" id="ARBA00023180"/>
    </source>
</evidence>
<proteinExistence type="inferred from homology"/>
<dbReference type="InterPro" id="IPR002018">
    <property type="entry name" value="CarbesteraseB"/>
</dbReference>
<keyword evidence="4" id="KW-0325">Glycoprotein</keyword>
<dbReference type="EMBL" id="GECZ01016742">
    <property type="protein sequence ID" value="JAS53027.1"/>
    <property type="molecule type" value="Transcribed_RNA"/>
</dbReference>
<feature type="non-terminal residue" evidence="7">
    <location>
        <position position="1"/>
    </location>
</feature>
<dbReference type="SUPFAM" id="SSF53474">
    <property type="entry name" value="alpha/beta-Hydrolases"/>
    <property type="match status" value="1"/>
</dbReference>
<dbReference type="GO" id="GO:0052689">
    <property type="term" value="F:carboxylic ester hydrolase activity"/>
    <property type="evidence" value="ECO:0007669"/>
    <property type="project" value="UniProtKB-KW"/>
</dbReference>
<keyword evidence="5" id="KW-0732">Signal</keyword>
<dbReference type="PROSITE" id="PS00122">
    <property type="entry name" value="CARBOXYLESTERASE_B_1"/>
    <property type="match status" value="1"/>
</dbReference>
<dbReference type="AlphaFoldDB" id="A0A1B6FS42"/>
<name>A0A1B6FS42_9HEMI</name>
<dbReference type="InterPro" id="IPR029058">
    <property type="entry name" value="AB_hydrolase_fold"/>
</dbReference>
<dbReference type="PANTHER" id="PTHR11559">
    <property type="entry name" value="CARBOXYLESTERASE"/>
    <property type="match status" value="1"/>
</dbReference>
<keyword evidence="2" id="KW-0719">Serine esterase</keyword>
<evidence type="ECO:0000256" key="3">
    <source>
        <dbReference type="ARBA" id="ARBA00022801"/>
    </source>
</evidence>
<dbReference type="EC" id="3.1.1.-" evidence="5"/>
<evidence type="ECO:0000256" key="2">
    <source>
        <dbReference type="ARBA" id="ARBA00022487"/>
    </source>
</evidence>
<feature type="chain" id="PRO_5008447227" description="Carboxylic ester hydrolase" evidence="5">
    <location>
        <begin position="31"/>
        <end position="577"/>
    </location>
</feature>
<dbReference type="Gene3D" id="3.40.50.1820">
    <property type="entry name" value="alpha/beta hydrolase"/>
    <property type="match status" value="1"/>
</dbReference>